<reference evidence="6" key="1">
    <citation type="submission" date="2017-02" db="UniProtKB">
        <authorList>
            <consortium name="WormBaseParasite"/>
        </authorList>
    </citation>
    <scope>IDENTIFICATION</scope>
</reference>
<dbReference type="STRING" id="318479.A0A0N4UA99"/>
<name>A0A0N4UA99_DRAME</name>
<dbReference type="AlphaFoldDB" id="A0A0N4UA99"/>
<feature type="region of interest" description="Disordered" evidence="2">
    <location>
        <begin position="1"/>
        <end position="31"/>
    </location>
</feature>
<dbReference type="GO" id="GO:0005829">
    <property type="term" value="C:cytosol"/>
    <property type="evidence" value="ECO:0007669"/>
    <property type="project" value="TreeGrafter"/>
</dbReference>
<sequence length="76" mass="8765">MSDSFQPNSFSQMTQNEAKEEGAKRREEAAQQREIMRDRIIYQALSQDAQARLANLAAVRPERAKKIEDIVIQMAR</sequence>
<dbReference type="InterPro" id="IPR002836">
    <property type="entry name" value="PDCD5-like"/>
</dbReference>
<dbReference type="EMBL" id="UYYG01000003">
    <property type="protein sequence ID" value="VDN50450.1"/>
    <property type="molecule type" value="Genomic_DNA"/>
</dbReference>
<organism evidence="4 6">
    <name type="scientific">Dracunculus medinensis</name>
    <name type="common">Guinea worm</name>
    <dbReference type="NCBI Taxonomy" id="318479"/>
    <lineage>
        <taxon>Eukaryota</taxon>
        <taxon>Metazoa</taxon>
        <taxon>Ecdysozoa</taxon>
        <taxon>Nematoda</taxon>
        <taxon>Chromadorea</taxon>
        <taxon>Rhabditida</taxon>
        <taxon>Spirurina</taxon>
        <taxon>Dracunculoidea</taxon>
        <taxon>Dracunculidae</taxon>
        <taxon>Dracunculus</taxon>
    </lineage>
</organism>
<dbReference type="Pfam" id="PF01984">
    <property type="entry name" value="dsDNA_bind"/>
    <property type="match status" value="1"/>
</dbReference>
<dbReference type="InterPro" id="IPR036883">
    <property type="entry name" value="PDCD5-like_sf"/>
</dbReference>
<evidence type="ECO:0000313" key="3">
    <source>
        <dbReference type="EMBL" id="VDN50450.1"/>
    </source>
</evidence>
<reference evidence="3 5" key="2">
    <citation type="submission" date="2018-11" db="EMBL/GenBank/DDBJ databases">
        <authorList>
            <consortium name="Pathogen Informatics"/>
        </authorList>
    </citation>
    <scope>NUCLEOTIDE SEQUENCE [LARGE SCALE GENOMIC DNA]</scope>
</reference>
<dbReference type="Proteomes" id="UP000274756">
    <property type="component" value="Unassembled WGS sequence"/>
</dbReference>
<dbReference type="Gene3D" id="1.10.8.140">
    <property type="entry name" value="PDCD5-like"/>
    <property type="match status" value="1"/>
</dbReference>
<comment type="similarity">
    <text evidence="1">Belongs to the PDCD5 family.</text>
</comment>
<gene>
    <name evidence="3" type="ORF">DME_LOCUS423</name>
</gene>
<evidence type="ECO:0000313" key="5">
    <source>
        <dbReference type="Proteomes" id="UP000274756"/>
    </source>
</evidence>
<dbReference type="GO" id="GO:0005634">
    <property type="term" value="C:nucleus"/>
    <property type="evidence" value="ECO:0007669"/>
    <property type="project" value="TreeGrafter"/>
</dbReference>
<dbReference type="PIRSF" id="PIRSF015730">
    <property type="entry name" value="TFAR19"/>
    <property type="match status" value="1"/>
</dbReference>
<feature type="compositionally biased region" description="Polar residues" evidence="2">
    <location>
        <begin position="1"/>
        <end position="16"/>
    </location>
</feature>
<protein>
    <submittedName>
        <fullName evidence="6">HYPK_UBA domain-containing protein</fullName>
    </submittedName>
</protein>
<evidence type="ECO:0000313" key="6">
    <source>
        <dbReference type="WBParaSite" id="DME_0000405901-mRNA-1"/>
    </source>
</evidence>
<keyword evidence="5" id="KW-1185">Reference proteome</keyword>
<dbReference type="Proteomes" id="UP000038040">
    <property type="component" value="Unplaced"/>
</dbReference>
<proteinExistence type="inferred from homology"/>
<dbReference type="PANTHER" id="PTHR10840">
    <property type="entry name" value="PROGRAMMED CELL DEATH PROTEIN 5"/>
    <property type="match status" value="1"/>
</dbReference>
<dbReference type="GO" id="GO:0003677">
    <property type="term" value="F:DNA binding"/>
    <property type="evidence" value="ECO:0007669"/>
    <property type="project" value="InterPro"/>
</dbReference>
<evidence type="ECO:0000256" key="1">
    <source>
        <dbReference type="ARBA" id="ARBA00010490"/>
    </source>
</evidence>
<evidence type="ECO:0000313" key="4">
    <source>
        <dbReference type="Proteomes" id="UP000038040"/>
    </source>
</evidence>
<dbReference type="SUPFAM" id="SSF46950">
    <property type="entry name" value="Double-stranded DNA-binding domain"/>
    <property type="match status" value="1"/>
</dbReference>
<feature type="compositionally biased region" description="Basic and acidic residues" evidence="2">
    <location>
        <begin position="17"/>
        <end position="31"/>
    </location>
</feature>
<dbReference type="WBParaSite" id="DME_0000405901-mRNA-1">
    <property type="protein sequence ID" value="DME_0000405901-mRNA-1"/>
    <property type="gene ID" value="DME_0000405901"/>
</dbReference>
<accession>A0A0N4UA99</accession>
<dbReference type="PANTHER" id="PTHR10840:SF0">
    <property type="entry name" value="PROGRAMMED CELL DEATH PROTEIN 5"/>
    <property type="match status" value="1"/>
</dbReference>
<dbReference type="OrthoDB" id="10252486at2759"/>
<evidence type="ECO:0000256" key="2">
    <source>
        <dbReference type="SAM" id="MobiDB-lite"/>
    </source>
</evidence>